<dbReference type="Gene3D" id="3.40.50.150">
    <property type="entry name" value="Vaccinia Virus protein VP39"/>
    <property type="match status" value="1"/>
</dbReference>
<dbReference type="PRINTS" id="PR00506">
    <property type="entry name" value="D21N6MTFRASE"/>
</dbReference>
<dbReference type="SUPFAM" id="SSF53335">
    <property type="entry name" value="S-adenosyl-L-methionine-dependent methyltransferases"/>
    <property type="match status" value="1"/>
</dbReference>
<dbReference type="InterPro" id="IPR029063">
    <property type="entry name" value="SAM-dependent_MTases_sf"/>
</dbReference>
<dbReference type="AlphaFoldDB" id="F2BD67"/>
<protein>
    <recommendedName>
        <fullName evidence="2">site-specific DNA-methyltransferase (adenine-specific)</fullName>
        <ecNumber evidence="2">2.1.1.72</ecNumber>
    </recommendedName>
</protein>
<keyword evidence="3 8" id="KW-0489">Methyltransferase</keyword>
<name>F2BD67_9NEIS</name>
<feature type="domain" description="DNA methylase N-4/N-6" evidence="7">
    <location>
        <begin position="65"/>
        <end position="389"/>
    </location>
</feature>
<dbReference type="GO" id="GO:0032259">
    <property type="term" value="P:methylation"/>
    <property type="evidence" value="ECO:0007669"/>
    <property type="project" value="UniProtKB-KW"/>
</dbReference>
<dbReference type="GO" id="GO:0008170">
    <property type="term" value="F:N-methyltransferase activity"/>
    <property type="evidence" value="ECO:0007669"/>
    <property type="project" value="InterPro"/>
</dbReference>
<evidence type="ECO:0000259" key="7">
    <source>
        <dbReference type="Pfam" id="PF01555"/>
    </source>
</evidence>
<evidence type="ECO:0000256" key="3">
    <source>
        <dbReference type="ARBA" id="ARBA00022603"/>
    </source>
</evidence>
<evidence type="ECO:0000313" key="8">
    <source>
        <dbReference type="EMBL" id="EGF10626.1"/>
    </source>
</evidence>
<dbReference type="Proteomes" id="UP000004105">
    <property type="component" value="Unassembled WGS sequence"/>
</dbReference>
<dbReference type="GO" id="GO:0003677">
    <property type="term" value="F:DNA binding"/>
    <property type="evidence" value="ECO:0007669"/>
    <property type="project" value="InterPro"/>
</dbReference>
<comment type="caution">
    <text evidence="8">The sequence shown here is derived from an EMBL/GenBank/DDBJ whole genome shotgun (WGS) entry which is preliminary data.</text>
</comment>
<dbReference type="RefSeq" id="WP_007342679.1">
    <property type="nucleotide sequence ID" value="NZ_GL878494.1"/>
</dbReference>
<keyword evidence="5" id="KW-0949">S-adenosyl-L-methionine</keyword>
<proteinExistence type="inferred from homology"/>
<dbReference type="EMBL" id="AFAY01000033">
    <property type="protein sequence ID" value="EGF10626.1"/>
    <property type="molecule type" value="Genomic_DNA"/>
</dbReference>
<evidence type="ECO:0000256" key="5">
    <source>
        <dbReference type="ARBA" id="ARBA00022691"/>
    </source>
</evidence>
<evidence type="ECO:0000256" key="4">
    <source>
        <dbReference type="ARBA" id="ARBA00022679"/>
    </source>
</evidence>
<accession>F2BD67</accession>
<gene>
    <name evidence="8" type="ORF">HMPREF9123_1673</name>
</gene>
<dbReference type="InterPro" id="IPR002052">
    <property type="entry name" value="DNA_methylase_N6_adenine_CS"/>
</dbReference>
<dbReference type="InterPro" id="IPR002941">
    <property type="entry name" value="DNA_methylase_N4/N6"/>
</dbReference>
<dbReference type="Pfam" id="PF01555">
    <property type="entry name" value="N6_N4_Mtase"/>
    <property type="match status" value="1"/>
</dbReference>
<comment type="similarity">
    <text evidence="1">Belongs to the N(4)/N(6)-methyltransferase family.</text>
</comment>
<dbReference type="PROSITE" id="PS00092">
    <property type="entry name" value="N6_MTASE"/>
    <property type="match status" value="1"/>
</dbReference>
<evidence type="ECO:0000313" key="9">
    <source>
        <dbReference type="Proteomes" id="UP000004105"/>
    </source>
</evidence>
<comment type="catalytic activity">
    <reaction evidence="6">
        <text>a 2'-deoxyadenosine in DNA + S-adenosyl-L-methionine = an N(6)-methyl-2'-deoxyadenosine in DNA + S-adenosyl-L-homocysteine + H(+)</text>
        <dbReference type="Rhea" id="RHEA:15197"/>
        <dbReference type="Rhea" id="RHEA-COMP:12418"/>
        <dbReference type="Rhea" id="RHEA-COMP:12419"/>
        <dbReference type="ChEBI" id="CHEBI:15378"/>
        <dbReference type="ChEBI" id="CHEBI:57856"/>
        <dbReference type="ChEBI" id="CHEBI:59789"/>
        <dbReference type="ChEBI" id="CHEBI:90615"/>
        <dbReference type="ChEBI" id="CHEBI:90616"/>
        <dbReference type="EC" id="2.1.1.72"/>
    </reaction>
</comment>
<keyword evidence="9" id="KW-1185">Reference proteome</keyword>
<evidence type="ECO:0000256" key="2">
    <source>
        <dbReference type="ARBA" id="ARBA00011900"/>
    </source>
</evidence>
<dbReference type="GO" id="GO:0009007">
    <property type="term" value="F:site-specific DNA-methyltransferase (adenine-specific) activity"/>
    <property type="evidence" value="ECO:0007669"/>
    <property type="project" value="UniProtKB-EC"/>
</dbReference>
<dbReference type="OrthoDB" id="9816288at2"/>
<organism evidence="8 9">
    <name type="scientific">Neisseria bacilliformis ATCC BAA-1200</name>
    <dbReference type="NCBI Taxonomy" id="888742"/>
    <lineage>
        <taxon>Bacteria</taxon>
        <taxon>Pseudomonadati</taxon>
        <taxon>Pseudomonadota</taxon>
        <taxon>Betaproteobacteria</taxon>
        <taxon>Neisseriales</taxon>
        <taxon>Neisseriaceae</taxon>
        <taxon>Neisseria</taxon>
    </lineage>
</organism>
<dbReference type="EC" id="2.1.1.72" evidence="2"/>
<dbReference type="InterPro" id="IPR002295">
    <property type="entry name" value="N4/N6-MTase_EcoPI_Mod-like"/>
</dbReference>
<evidence type="ECO:0000256" key="1">
    <source>
        <dbReference type="ARBA" id="ARBA00006594"/>
    </source>
</evidence>
<evidence type="ECO:0000256" key="6">
    <source>
        <dbReference type="ARBA" id="ARBA00047942"/>
    </source>
</evidence>
<reference evidence="8 9" key="1">
    <citation type="submission" date="2011-02" db="EMBL/GenBank/DDBJ databases">
        <authorList>
            <person name="Muzny D."/>
            <person name="Qin X."/>
            <person name="Deng J."/>
            <person name="Jiang H."/>
            <person name="Liu Y."/>
            <person name="Qu J."/>
            <person name="Song X.-Z."/>
            <person name="Zhang L."/>
            <person name="Thornton R."/>
            <person name="Coyle M."/>
            <person name="Francisco L."/>
            <person name="Jackson L."/>
            <person name="Javaid M."/>
            <person name="Korchina V."/>
            <person name="Kovar C."/>
            <person name="Mata R."/>
            <person name="Mathew T."/>
            <person name="Ngo R."/>
            <person name="Nguyen L."/>
            <person name="Nguyen N."/>
            <person name="Okwuonu G."/>
            <person name="Ongeri F."/>
            <person name="Pham C."/>
            <person name="Simmons D."/>
            <person name="Wilczek-Boney K."/>
            <person name="Hale W."/>
            <person name="Jakkamsetti A."/>
            <person name="Pham P."/>
            <person name="Ruth R."/>
            <person name="San Lucas F."/>
            <person name="Warren J."/>
            <person name="Zhang J."/>
            <person name="Zhao Z."/>
            <person name="Zhou C."/>
            <person name="Zhu D."/>
            <person name="Lee S."/>
            <person name="Bess C."/>
            <person name="Blankenburg K."/>
            <person name="Forbes L."/>
            <person name="Fu Q."/>
            <person name="Gubbala S."/>
            <person name="Hirani K."/>
            <person name="Jayaseelan J.C."/>
            <person name="Lara F."/>
            <person name="Munidasa M."/>
            <person name="Palculict T."/>
            <person name="Patil S."/>
            <person name="Pu L.-L."/>
            <person name="Saada N."/>
            <person name="Tang L."/>
            <person name="Weissenberger G."/>
            <person name="Zhu Y."/>
            <person name="Hemphill L."/>
            <person name="Shang Y."/>
            <person name="Youmans B."/>
            <person name="Ayvaz T."/>
            <person name="Ross M."/>
            <person name="Santibanez J."/>
            <person name="Aqrawi P."/>
            <person name="Gross S."/>
            <person name="Joshi V."/>
            <person name="Fowler G."/>
            <person name="Nazareth L."/>
            <person name="Reid J."/>
            <person name="Worley K."/>
            <person name="Petrosino J."/>
            <person name="Highlander S."/>
            <person name="Gibbs R."/>
        </authorList>
    </citation>
    <scope>NUCLEOTIDE SEQUENCE [LARGE SCALE GENOMIC DNA]</scope>
    <source>
        <strain evidence="8 9">ATCC BAA-1200</strain>
    </source>
</reference>
<sequence length="552" mass="62587">MPQLTWMGKDKVKNHHHHVPFHLLDKLYDFQAAEGKPANRRDNLLIHGDNLLALKSLLPEFGGRINCIYIDPPYNTGNEGWVYNDNVNDPRIQKWLGEVVGREGEDLSRHDKWLCMMYPRLKLLKQLLADDGVIFISIDDNEQAALKLVCDEIFGSANFIGNIVRATGTTAQDTHGLGKAYDNILVFSKSSNYLIGGIPLSESDEKRYNLEDKKGKFSILQLRRTGGEDRREDRPSMYFPILAPDGTEVFPIGPTGYESRWRVGIETVKEMEAENKLYFKKDNDGEWKVYYKYYFENRTKRPSDLWTDLDGNKKASIELKEIFASKVFETPKPVALLEKILTIAASPNAIILDSFIGSGTTAHAVLNLNRKDGGNRRFIGIEMMDYAENVTAERIRRVINGYGTKAETQGGTGGGFAFYRVGDALFDAEHNLNSAAPVASVRRYIAYTEGLPVSARQPENGVMPSENSNRQPENPVSPYFLGAKDGTAYVFHYEPDRATDLSLAFLQTIRAEMLPEPPERWVIYADRTLLSDEQMQRLNIRFKRIPRDISKL</sequence>
<dbReference type="HOGENOM" id="CLU_020164_1_1_4"/>
<keyword evidence="4 8" id="KW-0808">Transferase</keyword>